<protein>
    <submittedName>
        <fullName evidence="1">Uncharacterized protein</fullName>
    </submittedName>
</protein>
<comment type="caution">
    <text evidence="1">The sequence shown here is derived from an EMBL/GenBank/DDBJ whole genome shotgun (WGS) entry which is preliminary data.</text>
</comment>
<reference evidence="1" key="1">
    <citation type="submission" date="2021-02" db="EMBL/GenBank/DDBJ databases">
        <authorList>
            <person name="Nowell W R."/>
        </authorList>
    </citation>
    <scope>NUCLEOTIDE SEQUENCE</scope>
</reference>
<name>A0A820L3I4_9BILA</name>
<dbReference type="EMBL" id="CAJOBB010018520">
    <property type="protein sequence ID" value="CAF4349907.1"/>
    <property type="molecule type" value="Genomic_DNA"/>
</dbReference>
<proteinExistence type="predicted"/>
<gene>
    <name evidence="1" type="ORF">KXQ929_LOCUS48206</name>
</gene>
<organism evidence="1 2">
    <name type="scientific">Adineta steineri</name>
    <dbReference type="NCBI Taxonomy" id="433720"/>
    <lineage>
        <taxon>Eukaryota</taxon>
        <taxon>Metazoa</taxon>
        <taxon>Spiralia</taxon>
        <taxon>Gnathifera</taxon>
        <taxon>Rotifera</taxon>
        <taxon>Eurotatoria</taxon>
        <taxon>Bdelloidea</taxon>
        <taxon>Adinetida</taxon>
        <taxon>Adinetidae</taxon>
        <taxon>Adineta</taxon>
    </lineage>
</organism>
<evidence type="ECO:0000313" key="2">
    <source>
        <dbReference type="Proteomes" id="UP000663868"/>
    </source>
</evidence>
<feature type="non-terminal residue" evidence="1">
    <location>
        <position position="37"/>
    </location>
</feature>
<evidence type="ECO:0000313" key="1">
    <source>
        <dbReference type="EMBL" id="CAF4349907.1"/>
    </source>
</evidence>
<dbReference type="Proteomes" id="UP000663868">
    <property type="component" value="Unassembled WGS sequence"/>
</dbReference>
<dbReference type="AlphaFoldDB" id="A0A820L3I4"/>
<sequence length="37" mass="4033">MDKTSVTTASAVNTLSDVAALRRQLDAIERNEKNNIS</sequence>
<accession>A0A820L3I4</accession>